<dbReference type="InterPro" id="IPR007343">
    <property type="entry name" value="Uncharacterised_pept_Zn_put"/>
</dbReference>
<dbReference type="PANTHER" id="PTHR30168:SF0">
    <property type="entry name" value="INNER MEMBRANE PROTEIN"/>
    <property type="match status" value="1"/>
</dbReference>
<evidence type="ECO:0000256" key="2">
    <source>
        <dbReference type="ARBA" id="ARBA00022692"/>
    </source>
</evidence>
<dbReference type="Pfam" id="PF04228">
    <property type="entry name" value="Zn_peptidase"/>
    <property type="match status" value="1"/>
</dbReference>
<sequence length="327" mass="34028">MGTSLLAPGKRMTGAGLPAPRCDKSHIIGHMQFDDDARLDTSQVQDQRGGSGGGPSGKMLGGGIAGLLAIVVGLVFGISPNQLGLSGGSDTSAGTPAVNAELARTCSTGRDANAVDECRIVAVVNSVQAYWTGEFSRRGATYRPAPTVFFDSPVRTGCGVADPRTGPFYCPADRKVYIDLGFFRTLQTQFGARGGPFAESYVVAHEYGHHVQNLTGVLSAAQDGRSGANSKSVRVELQADCYAGLWAKNATRTLNPVTGSPLVTAVTDDDIARGLDAAAAVGDDTIQSRAQGRVSPDSWTHGSAAQRQQWFTTGLQTGDLAACDTFG</sequence>
<comment type="subcellular location">
    <subcellularLocation>
        <location evidence="1">Membrane</location>
        <topology evidence="1">Single-pass membrane protein</topology>
    </subcellularLocation>
</comment>
<evidence type="ECO:0000256" key="1">
    <source>
        <dbReference type="ARBA" id="ARBA00004167"/>
    </source>
</evidence>
<keyword evidence="6" id="KW-1185">Reference proteome</keyword>
<dbReference type="PANTHER" id="PTHR30168">
    <property type="entry name" value="PUTATIVE MEMBRANE PROTEIN YPFJ"/>
    <property type="match status" value="1"/>
</dbReference>
<gene>
    <name evidence="5" type="ORF">SAMN05216251_10956</name>
</gene>
<name>A0A1I2GGQ8_9ACTN</name>
<dbReference type="AlphaFoldDB" id="A0A1I2GGQ8"/>
<keyword evidence="4" id="KW-0472">Membrane</keyword>
<keyword evidence="2" id="KW-0812">Transmembrane</keyword>
<reference evidence="6" key="1">
    <citation type="submission" date="2016-10" db="EMBL/GenBank/DDBJ databases">
        <authorList>
            <person name="Varghese N."/>
            <person name="Submissions S."/>
        </authorList>
    </citation>
    <scope>NUCLEOTIDE SEQUENCE [LARGE SCALE GENOMIC DNA]</scope>
    <source>
        <strain evidence="6">CGMCC 4.3510</strain>
    </source>
</reference>
<evidence type="ECO:0000313" key="5">
    <source>
        <dbReference type="EMBL" id="SFF16702.1"/>
    </source>
</evidence>
<dbReference type="SUPFAM" id="SSF55486">
    <property type="entry name" value="Metalloproteases ('zincins'), catalytic domain"/>
    <property type="match status" value="1"/>
</dbReference>
<proteinExistence type="predicted"/>
<organism evidence="5 6">
    <name type="scientific">Actinacidiphila alni</name>
    <dbReference type="NCBI Taxonomy" id="380248"/>
    <lineage>
        <taxon>Bacteria</taxon>
        <taxon>Bacillati</taxon>
        <taxon>Actinomycetota</taxon>
        <taxon>Actinomycetes</taxon>
        <taxon>Kitasatosporales</taxon>
        <taxon>Streptomycetaceae</taxon>
        <taxon>Actinacidiphila</taxon>
    </lineage>
</organism>
<evidence type="ECO:0000313" key="6">
    <source>
        <dbReference type="Proteomes" id="UP000199323"/>
    </source>
</evidence>
<evidence type="ECO:0008006" key="7">
    <source>
        <dbReference type="Google" id="ProtNLM"/>
    </source>
</evidence>
<dbReference type="STRING" id="380248.SAMN05216251_10956"/>
<dbReference type="GO" id="GO:0016020">
    <property type="term" value="C:membrane"/>
    <property type="evidence" value="ECO:0007669"/>
    <property type="project" value="UniProtKB-SubCell"/>
</dbReference>
<evidence type="ECO:0000256" key="4">
    <source>
        <dbReference type="ARBA" id="ARBA00023136"/>
    </source>
</evidence>
<evidence type="ECO:0000256" key="3">
    <source>
        <dbReference type="ARBA" id="ARBA00022989"/>
    </source>
</evidence>
<accession>A0A1I2GGQ8</accession>
<dbReference type="EMBL" id="FONG01000009">
    <property type="protein sequence ID" value="SFF16702.1"/>
    <property type="molecule type" value="Genomic_DNA"/>
</dbReference>
<keyword evidence="3" id="KW-1133">Transmembrane helix</keyword>
<dbReference type="Proteomes" id="UP000199323">
    <property type="component" value="Unassembled WGS sequence"/>
</dbReference>
<protein>
    <recommendedName>
        <fullName evidence="7">Neutral zinc metallopeptidase</fullName>
    </recommendedName>
</protein>